<dbReference type="CDD" id="cd16914">
    <property type="entry name" value="EcfT"/>
    <property type="match status" value="1"/>
</dbReference>
<dbReference type="AlphaFoldDB" id="A0A9D1L4C3"/>
<gene>
    <name evidence="8" type="ORF">IAD17_01970</name>
</gene>
<comment type="caution">
    <text evidence="8">The sequence shown here is derived from an EMBL/GenBank/DDBJ whole genome shotgun (WGS) entry which is preliminary data.</text>
</comment>
<feature type="transmembrane region" description="Helical" evidence="7">
    <location>
        <begin position="269"/>
        <end position="288"/>
    </location>
</feature>
<evidence type="ECO:0000256" key="2">
    <source>
        <dbReference type="ARBA" id="ARBA00022475"/>
    </source>
</evidence>
<feature type="region of interest" description="Disordered" evidence="6">
    <location>
        <begin position="1"/>
        <end position="36"/>
    </location>
</feature>
<keyword evidence="3 7" id="KW-0812">Transmembrane</keyword>
<keyword evidence="4 7" id="KW-1133">Transmembrane helix</keyword>
<reference evidence="8" key="2">
    <citation type="journal article" date="2021" name="PeerJ">
        <title>Extensive microbial diversity within the chicken gut microbiome revealed by metagenomics and culture.</title>
        <authorList>
            <person name="Gilroy R."/>
            <person name="Ravi A."/>
            <person name="Getino M."/>
            <person name="Pursley I."/>
            <person name="Horton D.L."/>
            <person name="Alikhan N.F."/>
            <person name="Baker D."/>
            <person name="Gharbi K."/>
            <person name="Hall N."/>
            <person name="Watson M."/>
            <person name="Adriaenssens E.M."/>
            <person name="Foster-Nyarko E."/>
            <person name="Jarju S."/>
            <person name="Secka A."/>
            <person name="Antonio M."/>
            <person name="Oren A."/>
            <person name="Chaudhuri R.R."/>
            <person name="La Ragione R."/>
            <person name="Hildebrand F."/>
            <person name="Pallen M.J."/>
        </authorList>
    </citation>
    <scope>NUCLEOTIDE SEQUENCE</scope>
    <source>
        <strain evidence="8">ChiHjej12B11-29160</strain>
    </source>
</reference>
<dbReference type="PANTHER" id="PTHR34857:SF2">
    <property type="entry name" value="SLL0384 PROTEIN"/>
    <property type="match status" value="1"/>
</dbReference>
<organism evidence="8 9">
    <name type="scientific">Candidatus Coprovicinus avistercoris</name>
    <dbReference type="NCBI Taxonomy" id="2840754"/>
    <lineage>
        <taxon>Bacteria</taxon>
        <taxon>Bacillati</taxon>
        <taxon>Actinomycetota</taxon>
        <taxon>Coriobacteriia</taxon>
        <taxon>Coriobacteriales</taxon>
        <taxon>Coriobacteriaceae</taxon>
        <taxon>Coriobacteriaceae incertae sedis</taxon>
        <taxon>Candidatus Coprovicinus</taxon>
    </lineage>
</organism>
<evidence type="ECO:0000256" key="5">
    <source>
        <dbReference type="ARBA" id="ARBA00023136"/>
    </source>
</evidence>
<evidence type="ECO:0000256" key="7">
    <source>
        <dbReference type="SAM" id="Phobius"/>
    </source>
</evidence>
<keyword evidence="2" id="KW-1003">Cell membrane</keyword>
<evidence type="ECO:0000313" key="8">
    <source>
        <dbReference type="EMBL" id="HIU23675.1"/>
    </source>
</evidence>
<feature type="compositionally biased region" description="Basic and acidic residues" evidence="6">
    <location>
        <begin position="1"/>
        <end position="14"/>
    </location>
</feature>
<evidence type="ECO:0000256" key="4">
    <source>
        <dbReference type="ARBA" id="ARBA00022989"/>
    </source>
</evidence>
<name>A0A9D1L4C3_9ACTN</name>
<keyword evidence="5 7" id="KW-0472">Membrane</keyword>
<evidence type="ECO:0000256" key="1">
    <source>
        <dbReference type="ARBA" id="ARBA00004141"/>
    </source>
</evidence>
<dbReference type="Pfam" id="PF02361">
    <property type="entry name" value="CbiQ"/>
    <property type="match status" value="1"/>
</dbReference>
<dbReference type="PANTHER" id="PTHR34857">
    <property type="entry name" value="SLL0384 PROTEIN"/>
    <property type="match status" value="1"/>
</dbReference>
<accession>A0A9D1L4C3</accession>
<dbReference type="EMBL" id="DVMQ01000006">
    <property type="protein sequence ID" value="HIU23675.1"/>
    <property type="molecule type" value="Genomic_DNA"/>
</dbReference>
<evidence type="ECO:0000256" key="6">
    <source>
        <dbReference type="SAM" id="MobiDB-lite"/>
    </source>
</evidence>
<dbReference type="InterPro" id="IPR051611">
    <property type="entry name" value="ECF_transporter_component"/>
</dbReference>
<evidence type="ECO:0000313" key="9">
    <source>
        <dbReference type="Proteomes" id="UP000824078"/>
    </source>
</evidence>
<reference evidence="8" key="1">
    <citation type="submission" date="2020-10" db="EMBL/GenBank/DDBJ databases">
        <authorList>
            <person name="Gilroy R."/>
        </authorList>
    </citation>
    <scope>NUCLEOTIDE SEQUENCE</scope>
    <source>
        <strain evidence="8">ChiHjej12B11-29160</strain>
    </source>
</reference>
<feature type="compositionally biased region" description="Basic and acidic residues" evidence="6">
    <location>
        <begin position="23"/>
        <end position="36"/>
    </location>
</feature>
<dbReference type="GO" id="GO:0005886">
    <property type="term" value="C:plasma membrane"/>
    <property type="evidence" value="ECO:0007669"/>
    <property type="project" value="UniProtKB-ARBA"/>
</dbReference>
<comment type="subcellular location">
    <subcellularLocation>
        <location evidence="1">Membrane</location>
        <topology evidence="1">Multi-pass membrane protein</topology>
    </subcellularLocation>
</comment>
<sequence length="293" mass="31482">MDLRSSDTSERNTQDRFTLPEWLRPDKPSEYEPPRDRDTFLRNNVLHMVGMLEVFRGGGFGSCLVARTVGRVDARLRILVTLLLAILVSAAQNMAFVWVMLIIVLIGLVLRPAGEISAILRPALVATVLAVCLSIPAIYFGALAAPLRLAGKTFTTTVLVLGLTRSLGAHGLVEAARRLQLPATAALVIDLAIRDLALLGQIAIELGQALALRSIGHNRDKSSSVAGLLATTYLKAHDLAGAQYEAMVCRGFDGLVTVPSQPVSHRSGFASFCYLAVVILIVAVFVWLEGAMG</sequence>
<dbReference type="InterPro" id="IPR003339">
    <property type="entry name" value="ABC/ECF_trnsptr_transmembrane"/>
</dbReference>
<feature type="transmembrane region" description="Helical" evidence="7">
    <location>
        <begin position="122"/>
        <end position="145"/>
    </location>
</feature>
<feature type="transmembrane region" description="Helical" evidence="7">
    <location>
        <begin position="78"/>
        <end position="110"/>
    </location>
</feature>
<protein>
    <submittedName>
        <fullName evidence="8">Energy-coupling factor transporter transmembrane protein EcfT</fullName>
    </submittedName>
</protein>
<proteinExistence type="predicted"/>
<dbReference type="Proteomes" id="UP000824078">
    <property type="component" value="Unassembled WGS sequence"/>
</dbReference>
<evidence type="ECO:0000256" key="3">
    <source>
        <dbReference type="ARBA" id="ARBA00022692"/>
    </source>
</evidence>